<gene>
    <name evidence="4" type="primary">maiA</name>
    <name evidence="4" type="ORF">D1224_12235</name>
</gene>
<dbReference type="InterPro" id="IPR036249">
    <property type="entry name" value="Thioredoxin-like_sf"/>
</dbReference>
<dbReference type="InterPro" id="IPR034333">
    <property type="entry name" value="GST_Zeta_N"/>
</dbReference>
<evidence type="ECO:0000313" key="5">
    <source>
        <dbReference type="Proteomes" id="UP000265431"/>
    </source>
</evidence>
<accession>A0A399QTL9</accession>
<dbReference type="Proteomes" id="UP000265431">
    <property type="component" value="Unassembled WGS sequence"/>
</dbReference>
<comment type="similarity">
    <text evidence="1">Belongs to the GST superfamily. Zeta family.</text>
</comment>
<feature type="domain" description="GST N-terminal" evidence="2">
    <location>
        <begin position="2"/>
        <end position="85"/>
    </location>
</feature>
<dbReference type="GO" id="GO:0006749">
    <property type="term" value="P:glutathione metabolic process"/>
    <property type="evidence" value="ECO:0007669"/>
    <property type="project" value="TreeGrafter"/>
</dbReference>
<feature type="domain" description="GST C-terminal" evidence="3">
    <location>
        <begin position="90"/>
        <end position="215"/>
    </location>
</feature>
<dbReference type="InterPro" id="IPR010987">
    <property type="entry name" value="Glutathione-S-Trfase_C-like"/>
</dbReference>
<dbReference type="SFLD" id="SFLDG00358">
    <property type="entry name" value="Main_(cytGST)"/>
    <property type="match status" value="1"/>
</dbReference>
<keyword evidence="4" id="KW-0413">Isomerase</keyword>
<organism evidence="4 5">
    <name type="scientific">Henriciella barbarensis</name>
    <dbReference type="NCBI Taxonomy" id="86342"/>
    <lineage>
        <taxon>Bacteria</taxon>
        <taxon>Pseudomonadati</taxon>
        <taxon>Pseudomonadota</taxon>
        <taxon>Alphaproteobacteria</taxon>
        <taxon>Hyphomonadales</taxon>
        <taxon>Hyphomonadaceae</taxon>
        <taxon>Henriciella</taxon>
    </lineage>
</organism>
<dbReference type="GO" id="GO:0006559">
    <property type="term" value="P:L-phenylalanine catabolic process"/>
    <property type="evidence" value="ECO:0007669"/>
    <property type="project" value="TreeGrafter"/>
</dbReference>
<dbReference type="Gene3D" id="1.20.1050.10">
    <property type="match status" value="1"/>
</dbReference>
<dbReference type="InterPro" id="IPR005955">
    <property type="entry name" value="GST_Zeta"/>
</dbReference>
<sequence length="215" mass="24383">MSELKLYDYWRSSAAYRLRIALNLKGLDYTSEAVNIAPGADEHLQEGYRALNPQMRVPTLEVDGRRSGQSMAILEWLDETYPDPPFFPADSWARLQVRAFADIIACDIHPINNLSVLIKLRKELGQDDAGVGEWYRDWIIRGFTALEEMAEPHKGYAFLFSNEPSLADICLVPQMANARRYDTDLSQFPRLVEVDAACQKVEAFAKAAPDMVKPK</sequence>
<dbReference type="GO" id="GO:0005737">
    <property type="term" value="C:cytoplasm"/>
    <property type="evidence" value="ECO:0007669"/>
    <property type="project" value="InterPro"/>
</dbReference>
<dbReference type="GO" id="GO:0016034">
    <property type="term" value="F:maleylacetoacetate isomerase activity"/>
    <property type="evidence" value="ECO:0007669"/>
    <property type="project" value="UniProtKB-EC"/>
</dbReference>
<dbReference type="PANTHER" id="PTHR42673">
    <property type="entry name" value="MALEYLACETOACETATE ISOMERASE"/>
    <property type="match status" value="1"/>
</dbReference>
<protein>
    <submittedName>
        <fullName evidence="4">Maleylacetoacetate isomerase</fullName>
        <ecNumber evidence="4">5.2.1.2</ecNumber>
    </submittedName>
</protein>
<dbReference type="Gene3D" id="3.40.30.10">
    <property type="entry name" value="Glutaredoxin"/>
    <property type="match status" value="1"/>
</dbReference>
<evidence type="ECO:0000313" key="4">
    <source>
        <dbReference type="EMBL" id="RIJ22316.1"/>
    </source>
</evidence>
<proteinExistence type="inferred from homology"/>
<keyword evidence="5" id="KW-1185">Reference proteome</keyword>
<dbReference type="PANTHER" id="PTHR42673:SF4">
    <property type="entry name" value="MALEYLACETOACETATE ISOMERASE"/>
    <property type="match status" value="1"/>
</dbReference>
<dbReference type="InterPro" id="IPR004045">
    <property type="entry name" value="Glutathione_S-Trfase_N"/>
</dbReference>
<reference evidence="4 5" key="1">
    <citation type="submission" date="2018-08" db="EMBL/GenBank/DDBJ databases">
        <title>Henriciella mobilis sp. nov., isolated from seawater.</title>
        <authorList>
            <person name="Cheng H."/>
            <person name="Wu Y.-H."/>
            <person name="Xu X.-W."/>
            <person name="Guo L.-L."/>
        </authorList>
    </citation>
    <scope>NUCLEOTIDE SEQUENCE [LARGE SCALE GENOMIC DNA]</scope>
    <source>
        <strain evidence="4 5">CCUG66934</strain>
    </source>
</reference>
<dbReference type="InterPro" id="IPR034330">
    <property type="entry name" value="GST_Zeta_C"/>
</dbReference>
<evidence type="ECO:0000259" key="3">
    <source>
        <dbReference type="PROSITE" id="PS50405"/>
    </source>
</evidence>
<dbReference type="PROSITE" id="PS50404">
    <property type="entry name" value="GST_NTER"/>
    <property type="match status" value="1"/>
</dbReference>
<dbReference type="EC" id="5.2.1.2" evidence="4"/>
<dbReference type="Pfam" id="PF13409">
    <property type="entry name" value="GST_N_2"/>
    <property type="match status" value="1"/>
</dbReference>
<dbReference type="AlphaFoldDB" id="A0A399QTL9"/>
<dbReference type="InterPro" id="IPR040079">
    <property type="entry name" value="Glutathione_S-Trfase"/>
</dbReference>
<dbReference type="EMBL" id="QWGB01000007">
    <property type="protein sequence ID" value="RIJ22316.1"/>
    <property type="molecule type" value="Genomic_DNA"/>
</dbReference>
<comment type="caution">
    <text evidence="4">The sequence shown here is derived from an EMBL/GenBank/DDBJ whole genome shotgun (WGS) entry which is preliminary data.</text>
</comment>
<dbReference type="NCBIfam" id="TIGR01262">
    <property type="entry name" value="maiA"/>
    <property type="match status" value="1"/>
</dbReference>
<evidence type="ECO:0000256" key="1">
    <source>
        <dbReference type="ARBA" id="ARBA00010007"/>
    </source>
</evidence>
<dbReference type="CDD" id="cd03042">
    <property type="entry name" value="GST_N_Zeta"/>
    <property type="match status" value="1"/>
</dbReference>
<dbReference type="GO" id="GO:0004364">
    <property type="term" value="F:glutathione transferase activity"/>
    <property type="evidence" value="ECO:0007669"/>
    <property type="project" value="TreeGrafter"/>
</dbReference>
<dbReference type="RefSeq" id="WP_119380234.1">
    <property type="nucleotide sequence ID" value="NZ_QWGB01000007.1"/>
</dbReference>
<name>A0A399QTL9_9PROT</name>
<dbReference type="CDD" id="cd03191">
    <property type="entry name" value="GST_C_Zeta"/>
    <property type="match status" value="1"/>
</dbReference>
<dbReference type="SFLD" id="SFLDS00019">
    <property type="entry name" value="Glutathione_Transferase_(cytos"/>
    <property type="match status" value="1"/>
</dbReference>
<dbReference type="OrthoDB" id="509852at2"/>
<dbReference type="SUPFAM" id="SSF47616">
    <property type="entry name" value="GST C-terminal domain-like"/>
    <property type="match status" value="1"/>
</dbReference>
<dbReference type="InterPro" id="IPR036282">
    <property type="entry name" value="Glutathione-S-Trfase_C_sf"/>
</dbReference>
<evidence type="ECO:0000259" key="2">
    <source>
        <dbReference type="PROSITE" id="PS50404"/>
    </source>
</evidence>
<dbReference type="PROSITE" id="PS50405">
    <property type="entry name" value="GST_CTER"/>
    <property type="match status" value="1"/>
</dbReference>
<dbReference type="SUPFAM" id="SSF52833">
    <property type="entry name" value="Thioredoxin-like"/>
    <property type="match status" value="1"/>
</dbReference>